<evidence type="ECO:0000313" key="2">
    <source>
        <dbReference type="Proteomes" id="UP001265550"/>
    </source>
</evidence>
<organism evidence="1 2">
    <name type="scientific">Hydrogenophaga laconesensis</name>
    <dbReference type="NCBI Taxonomy" id="1805971"/>
    <lineage>
        <taxon>Bacteria</taxon>
        <taxon>Pseudomonadati</taxon>
        <taxon>Pseudomonadota</taxon>
        <taxon>Betaproteobacteria</taxon>
        <taxon>Burkholderiales</taxon>
        <taxon>Comamonadaceae</taxon>
        <taxon>Hydrogenophaga</taxon>
    </lineage>
</organism>
<dbReference type="Proteomes" id="UP001265550">
    <property type="component" value="Unassembled WGS sequence"/>
</dbReference>
<gene>
    <name evidence="1" type="ORF">J2X09_001479</name>
</gene>
<accession>A0ABU1V8G4</accession>
<name>A0ABU1V8G4_9BURK</name>
<protein>
    <submittedName>
        <fullName evidence="1">Uncharacterized protein</fullName>
    </submittedName>
</protein>
<keyword evidence="2" id="KW-1185">Reference proteome</keyword>
<proteinExistence type="predicted"/>
<evidence type="ECO:0000313" key="1">
    <source>
        <dbReference type="EMBL" id="MDR7093747.1"/>
    </source>
</evidence>
<dbReference type="EMBL" id="JAVDWE010000003">
    <property type="protein sequence ID" value="MDR7093747.1"/>
    <property type="molecule type" value="Genomic_DNA"/>
</dbReference>
<dbReference type="RefSeq" id="WP_204732383.1">
    <property type="nucleotide sequence ID" value="NZ_JAVDWE010000003.1"/>
</dbReference>
<sequence length="57" mass="6131">MDALEAHQVLSTQALGSERVREGLKNTLLGPAQLYKALRARSGTGNDAHLRKLDVCG</sequence>
<reference evidence="1 2" key="1">
    <citation type="submission" date="2023-07" db="EMBL/GenBank/DDBJ databases">
        <title>Sorghum-associated microbial communities from plants grown in Nebraska, USA.</title>
        <authorList>
            <person name="Schachtman D."/>
        </authorList>
    </citation>
    <scope>NUCLEOTIDE SEQUENCE [LARGE SCALE GENOMIC DNA]</scope>
    <source>
        <strain evidence="1 2">BE240</strain>
    </source>
</reference>
<comment type="caution">
    <text evidence="1">The sequence shown here is derived from an EMBL/GenBank/DDBJ whole genome shotgun (WGS) entry which is preliminary data.</text>
</comment>